<dbReference type="AlphaFoldDB" id="A0A4Q2R7M5"/>
<dbReference type="PANTHER" id="PTHR42060:SF1">
    <property type="entry name" value="NHL REPEAT-CONTAINING PROTEIN"/>
    <property type="match status" value="1"/>
</dbReference>
<dbReference type="SUPFAM" id="SSF63829">
    <property type="entry name" value="Calcium-dependent phosphotriesterase"/>
    <property type="match status" value="1"/>
</dbReference>
<gene>
    <name evidence="1" type="ORF">D3272_26310</name>
</gene>
<protein>
    <recommendedName>
        <fullName evidence="3">SMP-30/Gluconolactonase/LRE-like region domain-containing protein</fullName>
    </recommendedName>
</protein>
<evidence type="ECO:0008006" key="3">
    <source>
        <dbReference type="Google" id="ProtNLM"/>
    </source>
</evidence>
<dbReference type="InterPro" id="IPR011042">
    <property type="entry name" value="6-blade_b-propeller_TolB-like"/>
</dbReference>
<dbReference type="Proteomes" id="UP000289411">
    <property type="component" value="Unassembled WGS sequence"/>
</dbReference>
<name>A0A4Q2R7M5_9HYPH</name>
<sequence>MSVATPPKATLSIVATFPEKFFLENLAVRADSSLLVSDLTRKGLWYVPPMRDGETAEPRLLTSFEQPTLSMVEVEPDVFLVATSNLYTTHECFLHRLDMRGWKPGAPAAVSEVLRFPEVAQSLNGGCLIAPGVVLLADSFAGLIWRVDLGPDWRAVPSVWLKHYSMSHDPNGGKLADQPGINGLRFVRSTSHVYYTSTFHKLFMRVRVDPITRAALGEPEMVASGFWYDDFCVDEDRGLAYVTTHRENTLEAVWLEPGRNVSTEPARAGATSTGQVRHVVAGEPFDDRLVGPSSAAWGRQVGETGRVVFLTSDGGTKAPPPDGVVRPAKVLRVTFDAS</sequence>
<dbReference type="InterPro" id="IPR052998">
    <property type="entry name" value="Hetero-Diels-Alderase-like"/>
</dbReference>
<dbReference type="Gene3D" id="2.120.10.30">
    <property type="entry name" value="TolB, C-terminal domain"/>
    <property type="match status" value="1"/>
</dbReference>
<evidence type="ECO:0000313" key="2">
    <source>
        <dbReference type="Proteomes" id="UP000289411"/>
    </source>
</evidence>
<accession>A0A4Q2R7M5</accession>
<keyword evidence="2" id="KW-1185">Reference proteome</keyword>
<proteinExistence type="predicted"/>
<comment type="caution">
    <text evidence="1">The sequence shown here is derived from an EMBL/GenBank/DDBJ whole genome shotgun (WGS) entry which is preliminary data.</text>
</comment>
<reference evidence="1 2" key="2">
    <citation type="submission" date="2019-02" db="EMBL/GenBank/DDBJ databases">
        <title>'Lichenibacterium ramalinii' gen. nov. sp. nov., 'Lichenibacterium minor' gen. nov. sp. nov.</title>
        <authorList>
            <person name="Pankratov T."/>
        </authorList>
    </citation>
    <scope>NUCLEOTIDE SEQUENCE [LARGE SCALE GENOMIC DNA]</scope>
    <source>
        <strain evidence="1 2">RmlP001</strain>
    </source>
</reference>
<dbReference type="PANTHER" id="PTHR42060">
    <property type="entry name" value="NHL REPEAT-CONTAINING PROTEIN-RELATED"/>
    <property type="match status" value="1"/>
</dbReference>
<organism evidence="1 2">
    <name type="scientific">Lichenibacterium ramalinae</name>
    <dbReference type="NCBI Taxonomy" id="2316527"/>
    <lineage>
        <taxon>Bacteria</taxon>
        <taxon>Pseudomonadati</taxon>
        <taxon>Pseudomonadota</taxon>
        <taxon>Alphaproteobacteria</taxon>
        <taxon>Hyphomicrobiales</taxon>
        <taxon>Lichenihabitantaceae</taxon>
        <taxon>Lichenibacterium</taxon>
    </lineage>
</organism>
<dbReference type="EMBL" id="QYBC01000042">
    <property type="protein sequence ID" value="RYB01410.1"/>
    <property type="molecule type" value="Genomic_DNA"/>
</dbReference>
<evidence type="ECO:0000313" key="1">
    <source>
        <dbReference type="EMBL" id="RYB01410.1"/>
    </source>
</evidence>
<dbReference type="OrthoDB" id="9768084at2"/>
<reference evidence="1 2" key="1">
    <citation type="submission" date="2018-09" db="EMBL/GenBank/DDBJ databases">
        <authorList>
            <person name="Grouzdev D.S."/>
            <person name="Krutkina M.S."/>
        </authorList>
    </citation>
    <scope>NUCLEOTIDE SEQUENCE [LARGE SCALE GENOMIC DNA]</scope>
    <source>
        <strain evidence="1 2">RmlP001</strain>
    </source>
</reference>